<dbReference type="InterPro" id="IPR050707">
    <property type="entry name" value="HTH_MetabolicPath_Reg"/>
</dbReference>
<organism evidence="6 7">
    <name type="scientific">Liquorilactobacillus mali</name>
    <dbReference type="NCBI Taxonomy" id="1618"/>
    <lineage>
        <taxon>Bacteria</taxon>
        <taxon>Bacillati</taxon>
        <taxon>Bacillota</taxon>
        <taxon>Bacilli</taxon>
        <taxon>Lactobacillales</taxon>
        <taxon>Lactobacillaceae</taxon>
        <taxon>Liquorilactobacillus</taxon>
    </lineage>
</organism>
<dbReference type="PROSITE" id="PS51078">
    <property type="entry name" value="ICLR_ED"/>
    <property type="match status" value="1"/>
</dbReference>
<dbReference type="GO" id="GO:0045892">
    <property type="term" value="P:negative regulation of DNA-templated transcription"/>
    <property type="evidence" value="ECO:0007669"/>
    <property type="project" value="TreeGrafter"/>
</dbReference>
<dbReference type="PANTHER" id="PTHR30136:SF7">
    <property type="entry name" value="HTH-TYPE TRANSCRIPTIONAL REGULATOR KDGR-RELATED"/>
    <property type="match status" value="1"/>
</dbReference>
<evidence type="ECO:0000256" key="1">
    <source>
        <dbReference type="ARBA" id="ARBA00023015"/>
    </source>
</evidence>
<dbReference type="PROSITE" id="PS51077">
    <property type="entry name" value="HTH_ICLR"/>
    <property type="match status" value="1"/>
</dbReference>
<dbReference type="Proteomes" id="UP000051727">
    <property type="component" value="Unassembled WGS sequence"/>
</dbReference>
<name>A0A0R2FMT3_9LACO</name>
<evidence type="ECO:0000256" key="2">
    <source>
        <dbReference type="ARBA" id="ARBA00023125"/>
    </source>
</evidence>
<dbReference type="InterPro" id="IPR036388">
    <property type="entry name" value="WH-like_DNA-bd_sf"/>
</dbReference>
<feature type="domain" description="HTH iclR-type" evidence="4">
    <location>
        <begin position="7"/>
        <end position="69"/>
    </location>
</feature>
<dbReference type="SUPFAM" id="SSF46785">
    <property type="entry name" value="Winged helix' DNA-binding domain"/>
    <property type="match status" value="1"/>
</dbReference>
<evidence type="ECO:0000259" key="5">
    <source>
        <dbReference type="PROSITE" id="PS51078"/>
    </source>
</evidence>
<dbReference type="InterPro" id="IPR014757">
    <property type="entry name" value="Tscrpt_reg_IclR_C"/>
</dbReference>
<keyword evidence="3" id="KW-0804">Transcription</keyword>
<feature type="domain" description="IclR-ED" evidence="5">
    <location>
        <begin position="70"/>
        <end position="251"/>
    </location>
</feature>
<dbReference type="EMBL" id="JQAR01000012">
    <property type="protein sequence ID" value="KRN29808.1"/>
    <property type="molecule type" value="Genomic_DNA"/>
</dbReference>
<dbReference type="PANTHER" id="PTHR30136">
    <property type="entry name" value="HELIX-TURN-HELIX TRANSCRIPTIONAL REGULATOR, ICLR FAMILY"/>
    <property type="match status" value="1"/>
</dbReference>
<evidence type="ECO:0000313" key="7">
    <source>
        <dbReference type="Proteomes" id="UP000051727"/>
    </source>
</evidence>
<evidence type="ECO:0000313" key="6">
    <source>
        <dbReference type="EMBL" id="KRN29808.1"/>
    </source>
</evidence>
<dbReference type="AlphaFoldDB" id="A0A0R2FMT3"/>
<dbReference type="PATRIC" id="fig|1618.3.peg.354"/>
<dbReference type="Gene3D" id="1.10.10.10">
    <property type="entry name" value="Winged helix-like DNA-binding domain superfamily/Winged helix DNA-binding domain"/>
    <property type="match status" value="1"/>
</dbReference>
<dbReference type="SUPFAM" id="SSF55781">
    <property type="entry name" value="GAF domain-like"/>
    <property type="match status" value="1"/>
</dbReference>
<comment type="caution">
    <text evidence="6">The sequence shown here is derived from an EMBL/GenBank/DDBJ whole genome shotgun (WGS) entry which is preliminary data.</text>
</comment>
<reference evidence="6 7" key="1">
    <citation type="journal article" date="2015" name="Genome Announc.">
        <title>Expanding the biotechnology potential of lactobacilli through comparative genomics of 213 strains and associated genera.</title>
        <authorList>
            <person name="Sun Z."/>
            <person name="Harris H.M."/>
            <person name="McCann A."/>
            <person name="Guo C."/>
            <person name="Argimon S."/>
            <person name="Zhang W."/>
            <person name="Yang X."/>
            <person name="Jeffery I.B."/>
            <person name="Cooney J.C."/>
            <person name="Kagawa T.F."/>
            <person name="Liu W."/>
            <person name="Song Y."/>
            <person name="Salvetti E."/>
            <person name="Wrobel A."/>
            <person name="Rasinkangas P."/>
            <person name="Parkhill J."/>
            <person name="Rea M.C."/>
            <person name="O'Sullivan O."/>
            <person name="Ritari J."/>
            <person name="Douillard F.P."/>
            <person name="Paul Ross R."/>
            <person name="Yang R."/>
            <person name="Briner A.E."/>
            <person name="Felis G.E."/>
            <person name="de Vos W.M."/>
            <person name="Barrangou R."/>
            <person name="Klaenhammer T.R."/>
            <person name="Caufield P.W."/>
            <person name="Cui Y."/>
            <person name="Zhang H."/>
            <person name="O'Toole P.W."/>
        </authorList>
    </citation>
    <scope>NUCLEOTIDE SEQUENCE [LARGE SCALE GENOMIC DNA]</scope>
    <source>
        <strain evidence="6 7">ATCC 27304</strain>
    </source>
</reference>
<protein>
    <recommendedName>
        <fullName evidence="8">IclR family transcriptional regulator</fullName>
    </recommendedName>
</protein>
<dbReference type="Gene3D" id="3.30.450.40">
    <property type="match status" value="1"/>
</dbReference>
<evidence type="ECO:0000259" key="4">
    <source>
        <dbReference type="PROSITE" id="PS51077"/>
    </source>
</evidence>
<dbReference type="InterPro" id="IPR029016">
    <property type="entry name" value="GAF-like_dom_sf"/>
</dbReference>
<proteinExistence type="predicted"/>
<sequence length="270" mass="30567">MGCGTLLKTLNQALEILNLFTQEHSRWTSKEISQKLEIPVINVYRILETFVANEYLLKDKDSKQYEIGPALTILSYLAFQKYNVYTMIHPYLEELMKETGEAVYLIKSEANYAINVDAVIPENKVSFAVSLNKKIPLYSGASYWSILAFLPQKIIDETLSSPFTNLLKPKKLTPEKLQKELEKVRKTGWSVSYEITTPDVVSISAPIFSNKKIVGALTVAKPIFRTKKEQVSVLGQLVKTTANQVSVTLDKNNIQLNSYTFFKERGKASL</sequence>
<dbReference type="GO" id="GO:0003700">
    <property type="term" value="F:DNA-binding transcription factor activity"/>
    <property type="evidence" value="ECO:0007669"/>
    <property type="project" value="TreeGrafter"/>
</dbReference>
<keyword evidence="1" id="KW-0805">Transcription regulation</keyword>
<dbReference type="InterPro" id="IPR036390">
    <property type="entry name" value="WH_DNA-bd_sf"/>
</dbReference>
<dbReference type="STRING" id="1618.IV36_GL000354"/>
<keyword evidence="2" id="KW-0238">DNA-binding</keyword>
<dbReference type="GO" id="GO:0003677">
    <property type="term" value="F:DNA binding"/>
    <property type="evidence" value="ECO:0007669"/>
    <property type="project" value="UniProtKB-KW"/>
</dbReference>
<gene>
    <name evidence="6" type="ORF">IV36_GL000354</name>
</gene>
<dbReference type="Pfam" id="PF01614">
    <property type="entry name" value="IclR_C"/>
    <property type="match status" value="1"/>
</dbReference>
<evidence type="ECO:0000256" key="3">
    <source>
        <dbReference type="ARBA" id="ARBA00023163"/>
    </source>
</evidence>
<dbReference type="InterPro" id="IPR005471">
    <property type="entry name" value="Tscrpt_reg_IclR_N"/>
</dbReference>
<accession>A0A0R2FMT3</accession>
<dbReference type="SMART" id="SM00346">
    <property type="entry name" value="HTH_ICLR"/>
    <property type="match status" value="1"/>
</dbReference>
<dbReference type="Pfam" id="PF09339">
    <property type="entry name" value="HTH_IclR"/>
    <property type="match status" value="1"/>
</dbReference>
<evidence type="ECO:0008006" key="8">
    <source>
        <dbReference type="Google" id="ProtNLM"/>
    </source>
</evidence>